<dbReference type="GO" id="GO:0016829">
    <property type="term" value="F:lyase activity"/>
    <property type="evidence" value="ECO:0007669"/>
    <property type="project" value="UniProtKB-KW"/>
</dbReference>
<evidence type="ECO:0000256" key="2">
    <source>
        <dbReference type="ARBA" id="ARBA00023239"/>
    </source>
</evidence>
<feature type="signal peptide" evidence="3">
    <location>
        <begin position="1"/>
        <end position="27"/>
    </location>
</feature>
<reference evidence="5 6" key="1">
    <citation type="submission" date="2023-07" db="EMBL/GenBank/DDBJ databases">
        <title>Sequencing the genomes of 1000 actinobacteria strains.</title>
        <authorList>
            <person name="Klenk H.-P."/>
        </authorList>
    </citation>
    <scope>NUCLEOTIDE SEQUENCE [LARGE SCALE GENOMIC DNA]</scope>
    <source>
        <strain evidence="5 6">DSM 44709</strain>
    </source>
</reference>
<name>A0AAE3VVI2_9ACTN</name>
<dbReference type="Gene3D" id="1.20.141.10">
    <property type="entry name" value="Chitosanase, subunit A, domain 1"/>
    <property type="match status" value="1"/>
</dbReference>
<dbReference type="Gene3D" id="3.30.386.10">
    <property type="entry name" value="Chitosanase, subunit A, domain 2"/>
    <property type="match status" value="1"/>
</dbReference>
<dbReference type="GO" id="GO:0016977">
    <property type="term" value="F:chitosanase activity"/>
    <property type="evidence" value="ECO:0007669"/>
    <property type="project" value="InterPro"/>
</dbReference>
<dbReference type="InterPro" id="IPR008397">
    <property type="entry name" value="Alginate_lyase_dom"/>
</dbReference>
<dbReference type="PROSITE" id="PS60000">
    <property type="entry name" value="CHITOSANASE_46_80"/>
    <property type="match status" value="1"/>
</dbReference>
<dbReference type="SUPFAM" id="SSF48230">
    <property type="entry name" value="Chondroitin AC/alginate lyase"/>
    <property type="match status" value="1"/>
</dbReference>
<dbReference type="InterPro" id="IPR023099">
    <property type="entry name" value="Glyco_hydro_46_N"/>
</dbReference>
<dbReference type="Pfam" id="PF01374">
    <property type="entry name" value="Glyco_hydro_46"/>
    <property type="match status" value="1"/>
</dbReference>
<dbReference type="Pfam" id="PF05426">
    <property type="entry name" value="Alginate_lyase"/>
    <property type="match status" value="1"/>
</dbReference>
<dbReference type="Proteomes" id="UP001240236">
    <property type="component" value="Unassembled WGS sequence"/>
</dbReference>
<dbReference type="CDD" id="cd00978">
    <property type="entry name" value="chitosanase_GH46"/>
    <property type="match status" value="1"/>
</dbReference>
<keyword evidence="2" id="KW-0456">Lyase</keyword>
<dbReference type="InterPro" id="IPR023346">
    <property type="entry name" value="Lysozyme-like_dom_sf"/>
</dbReference>
<dbReference type="InterPro" id="IPR000400">
    <property type="entry name" value="Glyco_hydro_46"/>
</dbReference>
<evidence type="ECO:0000313" key="5">
    <source>
        <dbReference type="EMBL" id="MDQ0364479.1"/>
    </source>
</evidence>
<dbReference type="InterPro" id="IPR008929">
    <property type="entry name" value="Chondroitin_lyas"/>
</dbReference>
<dbReference type="GO" id="GO:0005576">
    <property type="term" value="C:extracellular region"/>
    <property type="evidence" value="ECO:0007669"/>
    <property type="project" value="InterPro"/>
</dbReference>
<evidence type="ECO:0000313" key="6">
    <source>
        <dbReference type="Proteomes" id="UP001240236"/>
    </source>
</evidence>
<feature type="chain" id="PRO_5042057688" description="Alginate lyase domain-containing protein" evidence="3">
    <location>
        <begin position="28"/>
        <end position="613"/>
    </location>
</feature>
<evidence type="ECO:0000256" key="1">
    <source>
        <dbReference type="ARBA" id="ARBA00022729"/>
    </source>
</evidence>
<feature type="domain" description="Alginate lyase" evidence="4">
    <location>
        <begin position="339"/>
        <end position="551"/>
    </location>
</feature>
<sequence length="613" mass="65836">MNTFRRKALLAALAAALVLGPAGFVMIARDGAVAAVADLADPALKDVAMRLVSSAENSSLDWQEQYGYIEDIGDGRGYTAGIIGFCSGTGDMLAVVERYTSAAPENVLAAYLPALRAVNGTDSHDGLDGFPDAWRKAAADPAFRAAQDAERDETYFAPAVGQAKEDGLRALGQFAYYDAIVMHGPGAGLGDIRSAALEAAEPPSQGGDETAYLEAFLDARVAAMRTEAAHRDTGRVDTAQRVFLRDGNLDLTPPLRWEVYGLPFEIAALGPASSDGVFVHPGVLVGAERLAAMDARSAAFDDMMASRYASLDRTPTPRATVECGSYSRPNHGCTDEREDAIAAYTLALAWHVTRDDRYAMAAITIMDAWSATLERHTNSNAPLQAGWAGSVWPRAAEIIRYGYGDWPAAERFATMLRDVYLPTVIKGSCSNGNWELSMIEAAVGISVFLDDRFNYERAMAMFAERVPAYLYLSSDGPAPVSVPRCGDSRWHGQRTFVDGLAQETCRDFTHTGYGISAITHVLETARLQGQDLWPRYGERVRAALELHARYQLGARVPASLCGGELTLGLGPIAEVGYAALGAPDLPHTAELVAQSRPAGTNNLFVAWETLTHG</sequence>
<dbReference type="EMBL" id="JAUSUZ010000001">
    <property type="protein sequence ID" value="MDQ0364479.1"/>
    <property type="molecule type" value="Genomic_DNA"/>
</dbReference>
<comment type="caution">
    <text evidence="5">The sequence shown here is derived from an EMBL/GenBank/DDBJ whole genome shotgun (WGS) entry which is preliminary data.</text>
</comment>
<gene>
    <name evidence="5" type="ORF">J2S42_001148</name>
</gene>
<keyword evidence="6" id="KW-1185">Reference proteome</keyword>
<evidence type="ECO:0000259" key="4">
    <source>
        <dbReference type="Pfam" id="PF05426"/>
    </source>
</evidence>
<evidence type="ECO:0000256" key="3">
    <source>
        <dbReference type="SAM" id="SignalP"/>
    </source>
</evidence>
<organism evidence="5 6">
    <name type="scientific">Catenuloplanes indicus</name>
    <dbReference type="NCBI Taxonomy" id="137267"/>
    <lineage>
        <taxon>Bacteria</taxon>
        <taxon>Bacillati</taxon>
        <taxon>Actinomycetota</taxon>
        <taxon>Actinomycetes</taxon>
        <taxon>Micromonosporales</taxon>
        <taxon>Micromonosporaceae</taxon>
        <taxon>Catenuloplanes</taxon>
    </lineage>
</organism>
<dbReference type="GO" id="GO:0042597">
    <property type="term" value="C:periplasmic space"/>
    <property type="evidence" value="ECO:0007669"/>
    <property type="project" value="InterPro"/>
</dbReference>
<dbReference type="SUPFAM" id="SSF53955">
    <property type="entry name" value="Lysozyme-like"/>
    <property type="match status" value="1"/>
</dbReference>
<keyword evidence="1 3" id="KW-0732">Signal</keyword>
<dbReference type="GO" id="GO:0005975">
    <property type="term" value="P:carbohydrate metabolic process"/>
    <property type="evidence" value="ECO:0007669"/>
    <property type="project" value="InterPro"/>
</dbReference>
<protein>
    <recommendedName>
        <fullName evidence="4">Alginate lyase domain-containing protein</fullName>
    </recommendedName>
</protein>
<dbReference type="AlphaFoldDB" id="A0AAE3VVI2"/>
<proteinExistence type="predicted"/>
<dbReference type="RefSeq" id="WP_307235923.1">
    <property type="nucleotide sequence ID" value="NZ_JAUSUZ010000001.1"/>
</dbReference>
<accession>A0AAE3VVI2</accession>
<dbReference type="Gene3D" id="1.50.10.100">
    <property type="entry name" value="Chondroitin AC/alginate lyase"/>
    <property type="match status" value="1"/>
</dbReference>